<sequence length="167" mass="18793">MFDRIEWKIFLPLVLYCATGLADDVCLIQNDQGSTDKVYCKFGCCESLDGIYCCVRDYILEAQYEYGYKIAGAVVGVIVGCVFLVVIFRCLVALRRMNNVQVITVEDDTQHTRSVSMTSREDCKDGNIEMQPPSTISYPQSSFCSYADDQSINDHAICTPEKASLFR</sequence>
<keyword evidence="3" id="KW-1185">Reference proteome</keyword>
<dbReference type="RefSeq" id="XP_029635922.1">
    <property type="nucleotide sequence ID" value="XM_029780062.2"/>
</dbReference>
<protein>
    <submittedName>
        <fullName evidence="4">Uncharacterized protein LOC115211126</fullName>
    </submittedName>
</protein>
<reference evidence="4" key="1">
    <citation type="submission" date="2025-08" db="UniProtKB">
        <authorList>
            <consortium name="RefSeq"/>
        </authorList>
    </citation>
    <scope>IDENTIFICATION</scope>
</reference>
<gene>
    <name evidence="4" type="primary">LOC115211126</name>
</gene>
<evidence type="ECO:0000256" key="1">
    <source>
        <dbReference type="SAM" id="Phobius"/>
    </source>
</evidence>
<dbReference type="AlphaFoldDB" id="A0A6P7SC76"/>
<keyword evidence="1" id="KW-1133">Transmembrane helix</keyword>
<feature type="signal peptide" evidence="2">
    <location>
        <begin position="1"/>
        <end position="22"/>
    </location>
</feature>
<feature type="chain" id="PRO_5028335279" evidence="2">
    <location>
        <begin position="23"/>
        <end position="167"/>
    </location>
</feature>
<organism evidence="3 4">
    <name type="scientific">Octopus sinensis</name>
    <name type="common">East Asian common octopus</name>
    <dbReference type="NCBI Taxonomy" id="2607531"/>
    <lineage>
        <taxon>Eukaryota</taxon>
        <taxon>Metazoa</taxon>
        <taxon>Spiralia</taxon>
        <taxon>Lophotrochozoa</taxon>
        <taxon>Mollusca</taxon>
        <taxon>Cephalopoda</taxon>
        <taxon>Coleoidea</taxon>
        <taxon>Octopodiformes</taxon>
        <taxon>Octopoda</taxon>
        <taxon>Incirrata</taxon>
        <taxon>Octopodidae</taxon>
        <taxon>Octopus</taxon>
    </lineage>
</organism>
<feature type="transmembrane region" description="Helical" evidence="1">
    <location>
        <begin position="70"/>
        <end position="92"/>
    </location>
</feature>
<accession>A0A6P7SC76</accession>
<keyword evidence="1" id="KW-0812">Transmembrane</keyword>
<evidence type="ECO:0000256" key="2">
    <source>
        <dbReference type="SAM" id="SignalP"/>
    </source>
</evidence>
<evidence type="ECO:0000313" key="3">
    <source>
        <dbReference type="Proteomes" id="UP000515154"/>
    </source>
</evidence>
<proteinExistence type="predicted"/>
<dbReference type="KEGG" id="osn:115211126"/>
<name>A0A6P7SC76_9MOLL</name>
<dbReference type="Proteomes" id="UP000515154">
    <property type="component" value="Linkage group LG4"/>
</dbReference>
<keyword evidence="2" id="KW-0732">Signal</keyword>
<evidence type="ECO:0000313" key="4">
    <source>
        <dbReference type="RefSeq" id="XP_029635922.1"/>
    </source>
</evidence>
<keyword evidence="1" id="KW-0472">Membrane</keyword>